<evidence type="ECO:0000313" key="3">
    <source>
        <dbReference type="EMBL" id="MBB6485040.1"/>
    </source>
</evidence>
<dbReference type="Proteomes" id="UP000565576">
    <property type="component" value="Unassembled WGS sequence"/>
</dbReference>
<dbReference type="InterPro" id="IPR005182">
    <property type="entry name" value="YdbS-like_PH"/>
</dbReference>
<dbReference type="AlphaFoldDB" id="A0A7X0IQ02"/>
<feature type="transmembrane region" description="Helical" evidence="1">
    <location>
        <begin position="66"/>
        <end position="89"/>
    </location>
</feature>
<keyword evidence="1" id="KW-0812">Transmembrane</keyword>
<sequence>MRNTNNRKTDIQSYFLPGEKLLWHGQPQQGFMLNNSDLLLIPFSLMWGGFAIFWEGTVITQVNASFFFKLWGVPFVLIGLYLIIGRFVIDAFVRARTQYAVTNRRIIILREGWFSKLLTLSLERLPSMDLDQKGDGTGTINFGTDPEAGQGHHGGMSNWTPALSKVPRFLGIANVREVFDLIERAQSTKAV</sequence>
<comment type="caution">
    <text evidence="3">The sequence shown here is derived from an EMBL/GenBank/DDBJ whole genome shotgun (WGS) entry which is preliminary data.</text>
</comment>
<dbReference type="EMBL" id="JACHBG010000004">
    <property type="protein sequence ID" value="MBB6485040.1"/>
    <property type="molecule type" value="Genomic_DNA"/>
</dbReference>
<name>A0A7X0IQ02_9HYPH</name>
<feature type="domain" description="YdbS-like PH" evidence="2">
    <location>
        <begin position="96"/>
        <end position="180"/>
    </location>
</feature>
<evidence type="ECO:0000313" key="4">
    <source>
        <dbReference type="Proteomes" id="UP000565576"/>
    </source>
</evidence>
<dbReference type="RefSeq" id="WP_184703878.1">
    <property type="nucleotide sequence ID" value="NZ_JACHBG010000004.1"/>
</dbReference>
<feature type="transmembrane region" description="Helical" evidence="1">
    <location>
        <begin position="38"/>
        <end position="54"/>
    </location>
</feature>
<organism evidence="3 4">
    <name type="scientific">Rhizobium lusitanum</name>
    <dbReference type="NCBI Taxonomy" id="293958"/>
    <lineage>
        <taxon>Bacteria</taxon>
        <taxon>Pseudomonadati</taxon>
        <taxon>Pseudomonadota</taxon>
        <taxon>Alphaproteobacteria</taxon>
        <taxon>Hyphomicrobiales</taxon>
        <taxon>Rhizobiaceae</taxon>
        <taxon>Rhizobium/Agrobacterium group</taxon>
        <taxon>Rhizobium</taxon>
    </lineage>
</organism>
<keyword evidence="1" id="KW-1133">Transmembrane helix</keyword>
<evidence type="ECO:0000256" key="1">
    <source>
        <dbReference type="SAM" id="Phobius"/>
    </source>
</evidence>
<keyword evidence="1" id="KW-0472">Membrane</keyword>
<proteinExistence type="predicted"/>
<reference evidence="3 4" key="1">
    <citation type="submission" date="2020-08" db="EMBL/GenBank/DDBJ databases">
        <title>Genomic Encyclopedia of Type Strains, Phase IV (KMG-V): Genome sequencing to study the core and pangenomes of soil and plant-associated prokaryotes.</title>
        <authorList>
            <person name="Whitman W."/>
        </authorList>
    </citation>
    <scope>NUCLEOTIDE SEQUENCE [LARGE SCALE GENOMIC DNA]</scope>
    <source>
        <strain evidence="3 4">SEMIA 4060</strain>
    </source>
</reference>
<gene>
    <name evidence="3" type="ORF">GGD46_002320</name>
</gene>
<dbReference type="Pfam" id="PF03703">
    <property type="entry name" value="bPH_2"/>
    <property type="match status" value="1"/>
</dbReference>
<evidence type="ECO:0000259" key="2">
    <source>
        <dbReference type="Pfam" id="PF03703"/>
    </source>
</evidence>
<accession>A0A7X0IQ02</accession>
<protein>
    <recommendedName>
        <fullName evidence="2">YdbS-like PH domain-containing protein</fullName>
    </recommendedName>
</protein>